<dbReference type="Pfam" id="PF03372">
    <property type="entry name" value="Exo_endo_phos"/>
    <property type="match status" value="1"/>
</dbReference>
<keyword evidence="7" id="KW-1185">Reference proteome</keyword>
<dbReference type="SUPFAM" id="SSF56219">
    <property type="entry name" value="DNase I-like"/>
    <property type="match status" value="1"/>
</dbReference>
<comment type="caution">
    <text evidence="6">The sequence shown here is derived from an EMBL/GenBank/DDBJ whole genome shotgun (WGS) entry which is preliminary data.</text>
</comment>
<dbReference type="CDD" id="cd09078">
    <property type="entry name" value="nSMase"/>
    <property type="match status" value="1"/>
</dbReference>
<feature type="region of interest" description="Disordered" evidence="4">
    <location>
        <begin position="318"/>
        <end position="337"/>
    </location>
</feature>
<keyword evidence="3" id="KW-0378">Hydrolase</keyword>
<dbReference type="VEuPathDB" id="AmoebaDB:NF0073000"/>
<feature type="compositionally biased region" description="Basic and acidic residues" evidence="4">
    <location>
        <begin position="20"/>
        <end position="29"/>
    </location>
</feature>
<feature type="compositionally biased region" description="Polar residues" evidence="4">
    <location>
        <begin position="1"/>
        <end position="19"/>
    </location>
</feature>
<evidence type="ECO:0000256" key="2">
    <source>
        <dbReference type="ARBA" id="ARBA00012369"/>
    </source>
</evidence>
<evidence type="ECO:0000256" key="1">
    <source>
        <dbReference type="ARBA" id="ARBA00006335"/>
    </source>
</evidence>
<sequence length="475" mass="55392">MSQYPILSFSSSHHPTSNEASDRSEEEKWVIGTETTTRTDTIQSNTPSSSSYNQKHLKHFKILSYNLFMRPLVKTNASDYKDARLEELMMEWKSRRIDILCLQELFSTASYRSSRVLNEFCYKKNDHTNEEENVSENDSHCCYHYVHLQQDYWKLKPIDSGLFILSRFPIVERDAFIFSQGCDIDGYTTKGVIYARVDLQCETLSSKSTNEIPMNTHSKQCLVFNTHTQANYDLTNPKYWKIQQSQIIEIALFVSEKMKQHPSVPVLICGDFNVDARNRQEWYDWMMKTMNDIIFNENIRSEMANKYTLIRAPTVGLNDPGTETTRNVTSSSPHHTYHSDMNRQCNASCSNHDNIENVNTSSQTFLHDIILEHHKRHPITFGDVILDEDTKQEKPREIHLSHPHTLCTKQRLDYIFHIHQESSSSVCTKTRLECIKCYVEPFFRTPNHIMPCTQLSDHYSVYAEFCVVDDAVEQN</sequence>
<dbReference type="PANTHER" id="PTHR16320:SF1">
    <property type="entry name" value="SPHINGOMYELINASE DDB_G0288017"/>
    <property type="match status" value="1"/>
</dbReference>
<dbReference type="InterPro" id="IPR036691">
    <property type="entry name" value="Endo/exonu/phosph_ase_sf"/>
</dbReference>
<gene>
    <name evidence="6" type="ORF">FDP41_008558</name>
</gene>
<dbReference type="GO" id="GO:0005576">
    <property type="term" value="C:extracellular region"/>
    <property type="evidence" value="ECO:0007669"/>
    <property type="project" value="InterPro"/>
</dbReference>
<dbReference type="EMBL" id="VFQX01000061">
    <property type="protein sequence ID" value="KAF0973351.1"/>
    <property type="molecule type" value="Genomic_DNA"/>
</dbReference>
<dbReference type="InterPro" id="IPR005135">
    <property type="entry name" value="Endo/exonuclease/phosphatase"/>
</dbReference>
<evidence type="ECO:0000313" key="7">
    <source>
        <dbReference type="Proteomes" id="UP000444721"/>
    </source>
</evidence>
<feature type="compositionally biased region" description="Polar residues" evidence="4">
    <location>
        <begin position="42"/>
        <end position="52"/>
    </location>
</feature>
<dbReference type="RefSeq" id="XP_044558064.1">
    <property type="nucleotide sequence ID" value="XM_044712424.1"/>
</dbReference>
<evidence type="ECO:0000256" key="4">
    <source>
        <dbReference type="SAM" id="MobiDB-lite"/>
    </source>
</evidence>
<proteinExistence type="inferred from homology"/>
<dbReference type="GO" id="GO:0005737">
    <property type="term" value="C:cytoplasm"/>
    <property type="evidence" value="ECO:0007669"/>
    <property type="project" value="TreeGrafter"/>
</dbReference>
<evidence type="ECO:0000313" key="6">
    <source>
        <dbReference type="EMBL" id="KAF0973351.1"/>
    </source>
</evidence>
<dbReference type="GeneID" id="68115776"/>
<organism evidence="6 7">
    <name type="scientific">Naegleria fowleri</name>
    <name type="common">Brain eating amoeba</name>
    <dbReference type="NCBI Taxonomy" id="5763"/>
    <lineage>
        <taxon>Eukaryota</taxon>
        <taxon>Discoba</taxon>
        <taxon>Heterolobosea</taxon>
        <taxon>Tetramitia</taxon>
        <taxon>Eutetramitia</taxon>
        <taxon>Vahlkampfiidae</taxon>
        <taxon>Naegleria</taxon>
    </lineage>
</organism>
<dbReference type="OrthoDB" id="40902at2759"/>
<evidence type="ECO:0000259" key="5">
    <source>
        <dbReference type="Pfam" id="PF03372"/>
    </source>
</evidence>
<evidence type="ECO:0000256" key="3">
    <source>
        <dbReference type="ARBA" id="ARBA00022801"/>
    </source>
</evidence>
<name>A0A6A5BFU0_NAEFO</name>
<dbReference type="InterPro" id="IPR017766">
    <property type="entry name" value="Sphingomyelinase/PLipase_C"/>
</dbReference>
<dbReference type="Gene3D" id="3.60.10.10">
    <property type="entry name" value="Endonuclease/exonuclease/phosphatase"/>
    <property type="match status" value="1"/>
</dbReference>
<dbReference type="EC" id="3.1.4.12" evidence="2"/>
<reference evidence="6 7" key="1">
    <citation type="journal article" date="2019" name="Sci. Rep.">
        <title>Nanopore sequencing improves the draft genome of the human pathogenic amoeba Naegleria fowleri.</title>
        <authorList>
            <person name="Liechti N."/>
            <person name="Schurch N."/>
            <person name="Bruggmann R."/>
            <person name="Wittwer M."/>
        </authorList>
    </citation>
    <scope>NUCLEOTIDE SEQUENCE [LARGE SCALE GENOMIC DNA]</scope>
    <source>
        <strain evidence="6 7">ATCC 30894</strain>
    </source>
</reference>
<dbReference type="Proteomes" id="UP000444721">
    <property type="component" value="Unassembled WGS sequence"/>
</dbReference>
<dbReference type="OMA" id="ENDSHCC"/>
<dbReference type="VEuPathDB" id="AmoebaDB:FDP41_008558"/>
<protein>
    <recommendedName>
        <fullName evidence="2">sphingomyelin phosphodiesterase</fullName>
        <ecNumber evidence="2">3.1.4.12</ecNumber>
    </recommendedName>
</protein>
<accession>A0A6A5BFU0</accession>
<dbReference type="GO" id="GO:0004767">
    <property type="term" value="F:sphingomyelin phosphodiesterase activity"/>
    <property type="evidence" value="ECO:0007669"/>
    <property type="project" value="UniProtKB-EC"/>
</dbReference>
<dbReference type="AlphaFoldDB" id="A0A6A5BFU0"/>
<feature type="domain" description="Endonuclease/exonuclease/phosphatase" evidence="5">
    <location>
        <begin position="63"/>
        <end position="282"/>
    </location>
</feature>
<dbReference type="InterPro" id="IPR038772">
    <property type="entry name" value="Sph/SMPD2-like"/>
</dbReference>
<dbReference type="VEuPathDB" id="AmoebaDB:NfTy_092470"/>
<comment type="similarity">
    <text evidence="1">Belongs to the neutral sphingomyelinase family.</text>
</comment>
<feature type="compositionally biased region" description="Polar residues" evidence="4">
    <location>
        <begin position="321"/>
        <end position="334"/>
    </location>
</feature>
<dbReference type="PANTHER" id="PTHR16320">
    <property type="entry name" value="SPHINGOMYELINASE FAMILY MEMBER"/>
    <property type="match status" value="1"/>
</dbReference>
<feature type="region of interest" description="Disordered" evidence="4">
    <location>
        <begin position="1"/>
        <end position="52"/>
    </location>
</feature>